<name>A0A2T3AML2_9PEZI</name>
<feature type="signal peptide" evidence="1">
    <location>
        <begin position="1"/>
        <end position="17"/>
    </location>
</feature>
<reference evidence="2 3" key="1">
    <citation type="journal article" date="2018" name="Mycol. Prog.">
        <title>Coniella lustricola, a new species from submerged detritus.</title>
        <authorList>
            <person name="Raudabaugh D.B."/>
            <person name="Iturriaga T."/>
            <person name="Carver A."/>
            <person name="Mondo S."/>
            <person name="Pangilinan J."/>
            <person name="Lipzen A."/>
            <person name="He G."/>
            <person name="Amirebrahimi M."/>
            <person name="Grigoriev I.V."/>
            <person name="Miller A.N."/>
        </authorList>
    </citation>
    <scope>NUCLEOTIDE SEQUENCE [LARGE SCALE GENOMIC DNA]</scope>
    <source>
        <strain evidence="2 3">B22-T-1</strain>
    </source>
</reference>
<gene>
    <name evidence="2" type="ORF">BD289DRAFT_420837</name>
</gene>
<protein>
    <recommendedName>
        <fullName evidence="4">Secreted protein</fullName>
    </recommendedName>
</protein>
<keyword evidence="3" id="KW-1185">Reference proteome</keyword>
<feature type="chain" id="PRO_5015616228" description="Secreted protein" evidence="1">
    <location>
        <begin position="18"/>
        <end position="78"/>
    </location>
</feature>
<dbReference type="InParanoid" id="A0A2T3AML2"/>
<organism evidence="2 3">
    <name type="scientific">Coniella lustricola</name>
    <dbReference type="NCBI Taxonomy" id="2025994"/>
    <lineage>
        <taxon>Eukaryota</taxon>
        <taxon>Fungi</taxon>
        <taxon>Dikarya</taxon>
        <taxon>Ascomycota</taxon>
        <taxon>Pezizomycotina</taxon>
        <taxon>Sordariomycetes</taxon>
        <taxon>Sordariomycetidae</taxon>
        <taxon>Diaporthales</taxon>
        <taxon>Schizoparmaceae</taxon>
        <taxon>Coniella</taxon>
    </lineage>
</organism>
<evidence type="ECO:0000313" key="2">
    <source>
        <dbReference type="EMBL" id="PSS03656.1"/>
    </source>
</evidence>
<evidence type="ECO:0000313" key="3">
    <source>
        <dbReference type="Proteomes" id="UP000241462"/>
    </source>
</evidence>
<dbReference type="AlphaFoldDB" id="A0A2T3AML2"/>
<sequence length="78" mass="8989">MMRAFCILVVFVTHIQGRTSPTFWRPLGHLMDSVCISSRISSISEVRYTRQASHFWQVFVVSSCIPTRCSPSLRLIRT</sequence>
<keyword evidence="1" id="KW-0732">Signal</keyword>
<dbReference type="Proteomes" id="UP000241462">
    <property type="component" value="Unassembled WGS sequence"/>
</dbReference>
<proteinExistence type="predicted"/>
<accession>A0A2T3AML2</accession>
<dbReference type="EMBL" id="KZ678374">
    <property type="protein sequence ID" value="PSS03656.1"/>
    <property type="molecule type" value="Genomic_DNA"/>
</dbReference>
<evidence type="ECO:0000256" key="1">
    <source>
        <dbReference type="SAM" id="SignalP"/>
    </source>
</evidence>
<evidence type="ECO:0008006" key="4">
    <source>
        <dbReference type="Google" id="ProtNLM"/>
    </source>
</evidence>